<gene>
    <name evidence="1" type="ORF">PMW_206</name>
</gene>
<organism evidence="1 2">
    <name type="scientific">Pseudomonas phage phiPMW</name>
    <dbReference type="NCBI Taxonomy" id="1815582"/>
    <lineage>
        <taxon>Viruses</taxon>
        <taxon>Duplodnaviria</taxon>
        <taxon>Heunggongvirae</taxon>
        <taxon>Uroviricota</taxon>
        <taxon>Caudoviricetes</taxon>
        <taxon>Plaisancevirus</taxon>
        <taxon>Plaisancevirus PMW</taxon>
    </lineage>
</organism>
<name>A0A1S5R1Q0_9CAUD</name>
<keyword evidence="2" id="KW-1185">Reference proteome</keyword>
<proteinExistence type="predicted"/>
<reference evidence="1 2" key="1">
    <citation type="submission" date="2016-03" db="EMBL/GenBank/DDBJ databases">
        <title>Characterization of pf16 and phiPMW: Two novel phages infecting Pseudomonas putida PpG1.</title>
        <authorList>
            <person name="Magill D.J."/>
            <person name="Krylov V.N."/>
            <person name="Allen C.C.R."/>
            <person name="McGrath J.W."/>
            <person name="Quinn J.P."/>
            <person name="Kulakov L.A."/>
        </authorList>
    </citation>
    <scope>NUCLEOTIDE SEQUENCE [LARGE SCALE GENOMIC DNA]</scope>
</reference>
<sequence>MTQRKEPTLTNLFGLFGSSETKAPRLETTGLVNEAVRAFTEAEENLNKVADQIHEQIQIDQRAIEELQYEQSVARDELSRIERIKERLSGLLK</sequence>
<dbReference type="EMBL" id="KU862660">
    <property type="protein sequence ID" value="ANA49331.1"/>
    <property type="molecule type" value="Genomic_DNA"/>
</dbReference>
<dbReference type="Proteomes" id="UP000223738">
    <property type="component" value="Segment"/>
</dbReference>
<accession>A0A1S5R1Q0</accession>
<protein>
    <submittedName>
        <fullName evidence="1">Uncharacterized protein</fullName>
    </submittedName>
</protein>
<evidence type="ECO:0000313" key="1">
    <source>
        <dbReference type="EMBL" id="ANA49331.1"/>
    </source>
</evidence>
<evidence type="ECO:0000313" key="2">
    <source>
        <dbReference type="Proteomes" id="UP000223738"/>
    </source>
</evidence>